<dbReference type="AlphaFoldDB" id="A0A0B7G613"/>
<name>A0A0B7G613_THACB</name>
<sequence>MIQHSCGSLSHLRNLSRILSSHETCVNSIHVQAILLLFNGIPEISIHSLCNLSQRPTNPGAISRSTEFVSRNEILTWPRAGGGV</sequence>
<protein>
    <submittedName>
        <fullName evidence="1">Uncharacterized protein</fullName>
    </submittedName>
</protein>
<dbReference type="EMBL" id="LN679108">
    <property type="protein sequence ID" value="CEL63943.1"/>
    <property type="molecule type" value="Genomic_DNA"/>
</dbReference>
<organism evidence="1 2">
    <name type="scientific">Thanatephorus cucumeris (strain AG1-IB / isolate 7/3/14)</name>
    <name type="common">Lettuce bottom rot fungus</name>
    <name type="synonym">Rhizoctonia solani</name>
    <dbReference type="NCBI Taxonomy" id="1108050"/>
    <lineage>
        <taxon>Eukaryota</taxon>
        <taxon>Fungi</taxon>
        <taxon>Dikarya</taxon>
        <taxon>Basidiomycota</taxon>
        <taxon>Agaricomycotina</taxon>
        <taxon>Agaricomycetes</taxon>
        <taxon>Cantharellales</taxon>
        <taxon>Ceratobasidiaceae</taxon>
        <taxon>Rhizoctonia</taxon>
        <taxon>Rhizoctonia solani AG-1</taxon>
    </lineage>
</organism>
<gene>
    <name evidence="1" type="ORF">RSOLAG1IB_05708</name>
</gene>
<evidence type="ECO:0000313" key="2">
    <source>
        <dbReference type="Proteomes" id="UP000059188"/>
    </source>
</evidence>
<proteinExistence type="predicted"/>
<evidence type="ECO:0000313" key="1">
    <source>
        <dbReference type="EMBL" id="CEL63943.1"/>
    </source>
</evidence>
<accession>A0A0B7G613</accession>
<keyword evidence="2" id="KW-1185">Reference proteome</keyword>
<reference evidence="1 2" key="1">
    <citation type="submission" date="2014-11" db="EMBL/GenBank/DDBJ databases">
        <authorList>
            <person name="Wibberg Daniel"/>
        </authorList>
    </citation>
    <scope>NUCLEOTIDE SEQUENCE [LARGE SCALE GENOMIC DNA]</scope>
    <source>
        <strain evidence="1">Rhizoctonia solani AG1-IB 7/3/14</strain>
    </source>
</reference>
<dbReference type="Proteomes" id="UP000059188">
    <property type="component" value="Unassembled WGS sequence"/>
</dbReference>